<name>A0ABX0DLA9_9ACTN</name>
<evidence type="ECO:0000256" key="2">
    <source>
        <dbReference type="ARBA" id="ARBA00023125"/>
    </source>
</evidence>
<proteinExistence type="predicted"/>
<dbReference type="PROSITE" id="PS01124">
    <property type="entry name" value="HTH_ARAC_FAMILY_2"/>
    <property type="match status" value="1"/>
</dbReference>
<comment type="caution">
    <text evidence="6">The sequence shown here is derived from an EMBL/GenBank/DDBJ whole genome shotgun (WGS) entry which is preliminary data.</text>
</comment>
<dbReference type="SMART" id="SM00342">
    <property type="entry name" value="HTH_ARAC"/>
    <property type="match status" value="1"/>
</dbReference>
<dbReference type="SUPFAM" id="SSF46689">
    <property type="entry name" value="Homeodomain-like"/>
    <property type="match status" value="2"/>
</dbReference>
<protein>
    <submittedName>
        <fullName evidence="6">AraC family transcriptional regulator</fullName>
    </submittedName>
</protein>
<evidence type="ECO:0000313" key="6">
    <source>
        <dbReference type="EMBL" id="NGO42656.1"/>
    </source>
</evidence>
<dbReference type="PROSITE" id="PS00041">
    <property type="entry name" value="HTH_ARAC_FAMILY_1"/>
    <property type="match status" value="1"/>
</dbReference>
<dbReference type="InterPro" id="IPR018062">
    <property type="entry name" value="HTH_AraC-typ_CS"/>
</dbReference>
<dbReference type="Gene3D" id="1.10.10.60">
    <property type="entry name" value="Homeodomain-like"/>
    <property type="match status" value="1"/>
</dbReference>
<feature type="domain" description="HTH araC/xylS-type" evidence="5">
    <location>
        <begin position="231"/>
        <end position="329"/>
    </location>
</feature>
<dbReference type="PANTHER" id="PTHR46796">
    <property type="entry name" value="HTH-TYPE TRANSCRIPTIONAL ACTIVATOR RHAS-RELATED"/>
    <property type="match status" value="1"/>
</dbReference>
<keyword evidence="7" id="KW-1185">Reference proteome</keyword>
<dbReference type="Pfam" id="PF12833">
    <property type="entry name" value="HTH_18"/>
    <property type="match status" value="1"/>
</dbReference>
<keyword evidence="1" id="KW-0805">Transcription regulation</keyword>
<dbReference type="InterPro" id="IPR009057">
    <property type="entry name" value="Homeodomain-like_sf"/>
</dbReference>
<dbReference type="PRINTS" id="PR00032">
    <property type="entry name" value="HTHARAC"/>
</dbReference>
<dbReference type="InterPro" id="IPR037923">
    <property type="entry name" value="HTH-like"/>
</dbReference>
<dbReference type="Proteomes" id="UP001518140">
    <property type="component" value="Unassembled WGS sequence"/>
</dbReference>
<sequence length="340" mass="37878">MPSVWPRPKLRTCTDPWLQWDDSTVRTVRKAPSRERPATYSLLPAPGELPVATWRLEHGWESTGWQSTDSFEEHAHDFPGLAYFQSAGGLLRTGRRTWQIEAGDLFVIAPGDVMGQVHASDLAQAHGWGVFFTADALGPDVPGAHLAWRTHPLLFPFVRGGAIGALRMRVPEPDRPEWAARIQALHEELAQRRDGYREAALAHLTLLLVGVSRLAADVVGDLRENREPLLAEVFEVIERRYPQPLSLRDVAAAVSISPGHLTSTVRRRTGRTVQEWITERRMVQARRLLAATDLPISEIGRRVGFPDAGYFARTFGKVHGTSPAQWRRAGGADPGSRPQR</sequence>
<evidence type="ECO:0000259" key="5">
    <source>
        <dbReference type="PROSITE" id="PS01124"/>
    </source>
</evidence>
<reference evidence="6 7" key="1">
    <citation type="submission" date="2020-02" db="EMBL/GenBank/DDBJ databases">
        <title>Whole-genome analyses of novel actinobacteria.</title>
        <authorList>
            <person name="Sahin N."/>
            <person name="Tokatli A."/>
        </authorList>
    </citation>
    <scope>NUCLEOTIDE SEQUENCE [LARGE SCALE GENOMIC DNA]</scope>
    <source>
        <strain evidence="6 7">YC419</strain>
    </source>
</reference>
<accession>A0ABX0DLA9</accession>
<dbReference type="InterPro" id="IPR003313">
    <property type="entry name" value="AraC-bd"/>
</dbReference>
<gene>
    <name evidence="6" type="ORF">G6048_10895</name>
</gene>
<dbReference type="SUPFAM" id="SSF51215">
    <property type="entry name" value="Regulatory protein AraC"/>
    <property type="match status" value="1"/>
</dbReference>
<dbReference type="InterPro" id="IPR020449">
    <property type="entry name" value="Tscrpt_reg_AraC-type_HTH"/>
</dbReference>
<dbReference type="InterPro" id="IPR050204">
    <property type="entry name" value="AraC_XylS_family_regulators"/>
</dbReference>
<keyword evidence="4" id="KW-0804">Transcription</keyword>
<dbReference type="EMBL" id="JAAKZX010000025">
    <property type="protein sequence ID" value="NGO42656.1"/>
    <property type="molecule type" value="Genomic_DNA"/>
</dbReference>
<evidence type="ECO:0000256" key="3">
    <source>
        <dbReference type="ARBA" id="ARBA00023159"/>
    </source>
</evidence>
<evidence type="ECO:0000313" key="7">
    <source>
        <dbReference type="Proteomes" id="UP001518140"/>
    </source>
</evidence>
<keyword evidence="2" id="KW-0238">DNA-binding</keyword>
<dbReference type="InterPro" id="IPR018060">
    <property type="entry name" value="HTH_AraC"/>
</dbReference>
<organism evidence="6 7">
    <name type="scientific">Streptomyces ureilyticus</name>
    <dbReference type="NCBI Taxonomy" id="1775131"/>
    <lineage>
        <taxon>Bacteria</taxon>
        <taxon>Bacillati</taxon>
        <taxon>Actinomycetota</taxon>
        <taxon>Actinomycetes</taxon>
        <taxon>Kitasatosporales</taxon>
        <taxon>Streptomycetaceae</taxon>
        <taxon>Streptomyces</taxon>
    </lineage>
</organism>
<evidence type="ECO:0000256" key="1">
    <source>
        <dbReference type="ARBA" id="ARBA00023015"/>
    </source>
</evidence>
<keyword evidence="3" id="KW-0010">Activator</keyword>
<dbReference type="Pfam" id="PF02311">
    <property type="entry name" value="AraC_binding"/>
    <property type="match status" value="1"/>
</dbReference>
<evidence type="ECO:0000256" key="4">
    <source>
        <dbReference type="ARBA" id="ARBA00023163"/>
    </source>
</evidence>